<dbReference type="GO" id="GO:0005886">
    <property type="term" value="C:plasma membrane"/>
    <property type="evidence" value="ECO:0007669"/>
    <property type="project" value="UniProtKB-ARBA"/>
</dbReference>
<feature type="transmembrane region" description="Helical" evidence="5">
    <location>
        <begin position="28"/>
        <end position="55"/>
    </location>
</feature>
<keyword evidence="2 5" id="KW-0812">Transmembrane</keyword>
<feature type="transmembrane region" description="Helical" evidence="5">
    <location>
        <begin position="249"/>
        <end position="269"/>
    </location>
</feature>
<dbReference type="InterPro" id="IPR003339">
    <property type="entry name" value="ABC/ECF_trnsptr_transmembrane"/>
</dbReference>
<dbReference type="eggNOG" id="COG0619">
    <property type="taxonomic scope" value="Bacteria"/>
</dbReference>
<comment type="subcellular location">
    <subcellularLocation>
        <location evidence="1">Membrane</location>
        <topology evidence="1">Multi-pass membrane protein</topology>
    </subcellularLocation>
</comment>
<gene>
    <name evidence="6" type="ORF">EH55_12540</name>
</gene>
<dbReference type="PANTHER" id="PTHR33514">
    <property type="entry name" value="PROTEIN ABCI12, CHLOROPLASTIC"/>
    <property type="match status" value="1"/>
</dbReference>
<keyword evidence="4 5" id="KW-0472">Membrane</keyword>
<evidence type="ECO:0000256" key="1">
    <source>
        <dbReference type="ARBA" id="ARBA00004141"/>
    </source>
</evidence>
<keyword evidence="3 5" id="KW-1133">Transmembrane helix</keyword>
<reference evidence="6 7" key="1">
    <citation type="submission" date="2014-04" db="EMBL/GenBank/DDBJ databases">
        <title>Draft Genome Sequence of Synergistes jonesii.</title>
        <authorList>
            <person name="Coil D.A."/>
            <person name="Eisen J.A."/>
            <person name="Holland-Moritz H.E."/>
        </authorList>
    </citation>
    <scope>NUCLEOTIDE SEQUENCE [LARGE SCALE GENOMIC DNA]</scope>
    <source>
        <strain evidence="6 7">78-1</strain>
    </source>
</reference>
<proteinExistence type="predicted"/>
<comment type="caution">
    <text evidence="6">The sequence shown here is derived from an EMBL/GenBank/DDBJ whole genome shotgun (WGS) entry which is preliminary data.</text>
</comment>
<dbReference type="Pfam" id="PF02361">
    <property type="entry name" value="CbiQ"/>
    <property type="match status" value="1"/>
</dbReference>
<protein>
    <submittedName>
        <fullName evidence="6">Transporter</fullName>
    </submittedName>
</protein>
<dbReference type="GeneID" id="90982793"/>
<dbReference type="PANTHER" id="PTHR33514:SF13">
    <property type="entry name" value="PROTEIN ABCI12, CHLOROPLASTIC"/>
    <property type="match status" value="1"/>
</dbReference>
<dbReference type="EMBL" id="JMKI01000006">
    <property type="protein sequence ID" value="KEJ93129.1"/>
    <property type="molecule type" value="Genomic_DNA"/>
</dbReference>
<feature type="transmembrane region" description="Helical" evidence="5">
    <location>
        <begin position="75"/>
        <end position="96"/>
    </location>
</feature>
<accession>A0A073ITP1</accession>
<dbReference type="CDD" id="cd16914">
    <property type="entry name" value="EcfT"/>
    <property type="match status" value="1"/>
</dbReference>
<evidence type="ECO:0000313" key="7">
    <source>
        <dbReference type="Proteomes" id="UP000027665"/>
    </source>
</evidence>
<keyword evidence="7" id="KW-1185">Reference proteome</keyword>
<dbReference type="RefSeq" id="WP_037974474.1">
    <property type="nucleotide sequence ID" value="NZ_JMKI01000006.1"/>
</dbReference>
<dbReference type="OrthoDB" id="8075495at2"/>
<organism evidence="6 7">
    <name type="scientific">Synergistes jonesii</name>
    <dbReference type="NCBI Taxonomy" id="2754"/>
    <lineage>
        <taxon>Bacteria</taxon>
        <taxon>Thermotogati</taxon>
        <taxon>Synergistota</taxon>
        <taxon>Synergistia</taxon>
        <taxon>Synergistales</taxon>
        <taxon>Synergistaceae</taxon>
        <taxon>Synergistes</taxon>
    </lineage>
</organism>
<evidence type="ECO:0000256" key="2">
    <source>
        <dbReference type="ARBA" id="ARBA00022692"/>
    </source>
</evidence>
<dbReference type="PATRIC" id="fig|2754.20.peg.498"/>
<feature type="transmembrane region" description="Helical" evidence="5">
    <location>
        <begin position="108"/>
        <end position="128"/>
    </location>
</feature>
<name>A0A073ITP1_9BACT</name>
<evidence type="ECO:0000256" key="5">
    <source>
        <dbReference type="SAM" id="Phobius"/>
    </source>
</evidence>
<dbReference type="STRING" id="2754.EH55_12540"/>
<evidence type="ECO:0000256" key="3">
    <source>
        <dbReference type="ARBA" id="ARBA00022989"/>
    </source>
</evidence>
<dbReference type="AlphaFoldDB" id="A0A073ITP1"/>
<dbReference type="Proteomes" id="UP000027665">
    <property type="component" value="Unassembled WGS sequence"/>
</dbReference>
<evidence type="ECO:0000313" key="6">
    <source>
        <dbReference type="EMBL" id="KEJ93129.1"/>
    </source>
</evidence>
<sequence length="270" mass="29609">MARADKVAFGQFIPADTPVHALDPRAKILMTAAVIVLLFVTRSAASFLLWLLLLLFLSRLSKIPARTLFSSAKPVFILIIFTSLLHIFATPGELLFRIFGFSATKEGFMLAFLISLRLALLVMYASLLTLTTSPARISDGLEGLMSPLAHIGVPAHDIAMMITIALRFIPTLFEETSRIIKAQKSRGADFETGGPIKRARAYIPVLVPLFVIIFRRAENLAVAMEARGYNGGSGRTKLKPLHWRRSDSAAIALLSALSALIIFGERFLAK</sequence>
<feature type="transmembrane region" description="Helical" evidence="5">
    <location>
        <begin position="148"/>
        <end position="169"/>
    </location>
</feature>
<evidence type="ECO:0000256" key="4">
    <source>
        <dbReference type="ARBA" id="ARBA00023136"/>
    </source>
</evidence>